<evidence type="ECO:0000256" key="1">
    <source>
        <dbReference type="ARBA" id="ARBA00005598"/>
    </source>
</evidence>
<feature type="region of interest" description="Disordered" evidence="2">
    <location>
        <begin position="1"/>
        <end position="42"/>
    </location>
</feature>
<evidence type="ECO:0000256" key="2">
    <source>
        <dbReference type="SAM" id="MobiDB-lite"/>
    </source>
</evidence>
<dbReference type="Gene3D" id="3.40.50.1820">
    <property type="entry name" value="alpha/beta hydrolase"/>
    <property type="match status" value="1"/>
</dbReference>
<dbReference type="PANTHER" id="PTHR11034">
    <property type="entry name" value="N-MYC DOWNSTREAM REGULATED"/>
    <property type="match status" value="1"/>
</dbReference>
<sequence length="401" mass="44062">MRRWGSKAAAAGASWREKEGVVGETGGGRTGEEGRRCHATSTAAPVRSAAAAGMGDSGGSVLSVDIERISFGGKEHHIQTNHGSVSVAIYGDHDKPALITYPDIALNYMSCFQGLLFCPEAASLLLHNFCIYHISPPGHELGAAPILPSSPVASVDDLADQVADVLDFFGLDSVMCLGVTAGAYILTLFATKYRERVLGLILVSPLCKTPSWSEWFYNKVMSNLLYYYGMCNVVKDILLQRYFGKGVRGYSNEPESDIVRACRSFLDQRQGMNVWRFIQTINERKDLTENLKQLQCRTLIFVGENSQFHAEAVHMTAKLDSRYSALVEVQACGSVVTEEQPHAMLIPMEYFLMGYGLYRPSQINCSPRSPLNPFCVSPELLSPESMGVKLKPIKTRANLKA</sequence>
<comment type="caution">
    <text evidence="3">The sequence shown here is derived from an EMBL/GenBank/DDBJ whole genome shotgun (WGS) entry which is preliminary data.</text>
</comment>
<organism evidence="3 4">
    <name type="scientific">Panicum virgatum</name>
    <name type="common">Blackwell switchgrass</name>
    <dbReference type="NCBI Taxonomy" id="38727"/>
    <lineage>
        <taxon>Eukaryota</taxon>
        <taxon>Viridiplantae</taxon>
        <taxon>Streptophyta</taxon>
        <taxon>Embryophyta</taxon>
        <taxon>Tracheophyta</taxon>
        <taxon>Spermatophyta</taxon>
        <taxon>Magnoliopsida</taxon>
        <taxon>Liliopsida</taxon>
        <taxon>Poales</taxon>
        <taxon>Poaceae</taxon>
        <taxon>PACMAD clade</taxon>
        <taxon>Panicoideae</taxon>
        <taxon>Panicodae</taxon>
        <taxon>Paniceae</taxon>
        <taxon>Panicinae</taxon>
        <taxon>Panicum</taxon>
        <taxon>Panicum sect. Hiantes</taxon>
    </lineage>
</organism>
<evidence type="ECO:0000313" key="3">
    <source>
        <dbReference type="EMBL" id="KAG2606652.1"/>
    </source>
</evidence>
<feature type="compositionally biased region" description="Low complexity" evidence="2">
    <location>
        <begin position="1"/>
        <end position="14"/>
    </location>
</feature>
<reference evidence="3" key="1">
    <citation type="submission" date="2020-05" db="EMBL/GenBank/DDBJ databases">
        <title>WGS assembly of Panicum virgatum.</title>
        <authorList>
            <person name="Lovell J.T."/>
            <person name="Jenkins J."/>
            <person name="Shu S."/>
            <person name="Juenger T.E."/>
            <person name="Schmutz J."/>
        </authorList>
    </citation>
    <scope>NUCLEOTIDE SEQUENCE</scope>
    <source>
        <strain evidence="3">AP13</strain>
    </source>
</reference>
<comment type="similarity">
    <text evidence="1">Belongs to the NDRG family.</text>
</comment>
<accession>A0A8T0T4M1</accession>
<protein>
    <submittedName>
        <fullName evidence="3">Uncharacterized protein</fullName>
    </submittedName>
</protein>
<dbReference type="EMBL" id="CM029044">
    <property type="protein sequence ID" value="KAG2606652.1"/>
    <property type="molecule type" value="Genomic_DNA"/>
</dbReference>
<dbReference type="AlphaFoldDB" id="A0A8T0T4M1"/>
<dbReference type="OrthoDB" id="741027at2759"/>
<evidence type="ECO:0000313" key="4">
    <source>
        <dbReference type="Proteomes" id="UP000823388"/>
    </source>
</evidence>
<dbReference type="InterPro" id="IPR029058">
    <property type="entry name" value="AB_hydrolase_fold"/>
</dbReference>
<gene>
    <name evidence="3" type="ORF">PVAP13_4NG211633</name>
</gene>
<name>A0A8T0T4M1_PANVG</name>
<dbReference type="SUPFAM" id="SSF53474">
    <property type="entry name" value="alpha/beta-Hydrolases"/>
    <property type="match status" value="1"/>
</dbReference>
<dbReference type="InterPro" id="IPR004142">
    <property type="entry name" value="NDRG"/>
</dbReference>
<dbReference type="Proteomes" id="UP000823388">
    <property type="component" value="Chromosome 4N"/>
</dbReference>
<proteinExistence type="inferred from homology"/>
<dbReference type="Pfam" id="PF03096">
    <property type="entry name" value="Ndr"/>
    <property type="match status" value="1"/>
</dbReference>
<keyword evidence="4" id="KW-1185">Reference proteome</keyword>